<keyword evidence="2" id="KW-1185">Reference proteome</keyword>
<sequence>MYADDIQIYLDFNPTIPCDAECCLFRLSNCIQDVQTWMLANKLMLNENKTEFFIASSPYHSKRLQLLTLTIGNTTINPVSSVRNLGVTFDNSISMSQHVTGLCRSINYHIRNITMIRKYLDYDTCHSVVRALVLSRLDYFNSLLTGLKQHDLNRLQKL</sequence>
<evidence type="ECO:0000313" key="1">
    <source>
        <dbReference type="EnsemblMetazoa" id="XP_038071237.1"/>
    </source>
</evidence>
<dbReference type="OrthoDB" id="419189at2759"/>
<evidence type="ECO:0000313" key="2">
    <source>
        <dbReference type="Proteomes" id="UP000887568"/>
    </source>
</evidence>
<dbReference type="AlphaFoldDB" id="A0A914B704"/>
<dbReference type="PANTHER" id="PTHR33332">
    <property type="entry name" value="REVERSE TRANSCRIPTASE DOMAIN-CONTAINING PROTEIN"/>
    <property type="match status" value="1"/>
</dbReference>
<evidence type="ECO:0008006" key="3">
    <source>
        <dbReference type="Google" id="ProtNLM"/>
    </source>
</evidence>
<dbReference type="EnsemblMetazoa" id="XM_038215309.1">
    <property type="protein sequence ID" value="XP_038071237.1"/>
    <property type="gene ID" value="LOC119740108"/>
</dbReference>
<accession>A0A914B704</accession>
<reference evidence="1" key="1">
    <citation type="submission" date="2022-11" db="UniProtKB">
        <authorList>
            <consortium name="EnsemblMetazoa"/>
        </authorList>
    </citation>
    <scope>IDENTIFICATION</scope>
</reference>
<organism evidence="1 2">
    <name type="scientific">Patiria miniata</name>
    <name type="common">Bat star</name>
    <name type="synonym">Asterina miniata</name>
    <dbReference type="NCBI Taxonomy" id="46514"/>
    <lineage>
        <taxon>Eukaryota</taxon>
        <taxon>Metazoa</taxon>
        <taxon>Echinodermata</taxon>
        <taxon>Eleutherozoa</taxon>
        <taxon>Asterozoa</taxon>
        <taxon>Asteroidea</taxon>
        <taxon>Valvatacea</taxon>
        <taxon>Valvatida</taxon>
        <taxon>Asterinidae</taxon>
        <taxon>Patiria</taxon>
    </lineage>
</organism>
<dbReference type="Proteomes" id="UP000887568">
    <property type="component" value="Unplaced"/>
</dbReference>
<dbReference type="GeneID" id="119740108"/>
<dbReference type="RefSeq" id="XP_038071237.1">
    <property type="nucleotide sequence ID" value="XM_038215309.1"/>
</dbReference>
<proteinExistence type="predicted"/>
<name>A0A914B704_PATMI</name>
<protein>
    <recommendedName>
        <fullName evidence="3">Reverse transcriptase domain-containing protein</fullName>
    </recommendedName>
</protein>
<dbReference type="OMA" id="HIRNITM"/>